<keyword evidence="2" id="KW-1185">Reference proteome</keyword>
<organism evidence="1 2">
    <name type="scientific">Kitasatospora indigofera</name>
    <dbReference type="NCBI Taxonomy" id="67307"/>
    <lineage>
        <taxon>Bacteria</taxon>
        <taxon>Bacillati</taxon>
        <taxon>Actinomycetota</taxon>
        <taxon>Actinomycetes</taxon>
        <taxon>Kitasatosporales</taxon>
        <taxon>Streptomycetaceae</taxon>
        <taxon>Kitasatospora</taxon>
    </lineage>
</organism>
<dbReference type="AlphaFoldDB" id="A0A919KU11"/>
<comment type="caution">
    <text evidence="1">The sequence shown here is derived from an EMBL/GenBank/DDBJ whole genome shotgun (WGS) entry which is preliminary data.</text>
</comment>
<accession>A0A919KU11</accession>
<gene>
    <name evidence="1" type="ORF">GCM10018781_35280</name>
</gene>
<dbReference type="Proteomes" id="UP000617734">
    <property type="component" value="Unassembled WGS sequence"/>
</dbReference>
<dbReference type="EMBL" id="BNBO01000017">
    <property type="protein sequence ID" value="GHH72447.1"/>
    <property type="molecule type" value="Genomic_DNA"/>
</dbReference>
<sequence>MRVVPVRGPMIVMAAPAAPGILLTSRPLDEYCGLFGLTRAALAAVRGPVLDCPGGAAGLTAEARALGCHVIAADPAYAAPLPAVTARALAGRDAMAGAMAGAMRAAPHLYPAPRDLPPDRYLRSWDRARRLFAADSAAHPEDYVAAALPSLPFADHTFALTLSGYLLLAYPGQFGPRHQLAGLLELARVTAPGGEARIYPLHDGDGRRCPHLGDLRRELGRHRVSSEIRAFPRPGDGRTRRILVLTHARSRIHRPAGVPSR</sequence>
<evidence type="ECO:0000313" key="2">
    <source>
        <dbReference type="Proteomes" id="UP000617734"/>
    </source>
</evidence>
<reference evidence="1" key="1">
    <citation type="journal article" date="2014" name="Int. J. Syst. Evol. Microbiol.">
        <title>Complete genome sequence of Corynebacterium casei LMG S-19264T (=DSM 44701T), isolated from a smear-ripened cheese.</title>
        <authorList>
            <consortium name="US DOE Joint Genome Institute (JGI-PGF)"/>
            <person name="Walter F."/>
            <person name="Albersmeier A."/>
            <person name="Kalinowski J."/>
            <person name="Ruckert C."/>
        </authorList>
    </citation>
    <scope>NUCLEOTIDE SEQUENCE</scope>
    <source>
        <strain evidence="1">JCM 4646</strain>
    </source>
</reference>
<dbReference type="Gene3D" id="3.40.50.150">
    <property type="entry name" value="Vaccinia Virus protein VP39"/>
    <property type="match status" value="1"/>
</dbReference>
<evidence type="ECO:0000313" key="1">
    <source>
        <dbReference type="EMBL" id="GHH72447.1"/>
    </source>
</evidence>
<dbReference type="InterPro" id="IPR029063">
    <property type="entry name" value="SAM-dependent_MTases_sf"/>
</dbReference>
<name>A0A919KU11_9ACTN</name>
<reference evidence="1" key="2">
    <citation type="submission" date="2020-09" db="EMBL/GenBank/DDBJ databases">
        <authorList>
            <person name="Sun Q."/>
            <person name="Ohkuma M."/>
        </authorList>
    </citation>
    <scope>NUCLEOTIDE SEQUENCE</scope>
    <source>
        <strain evidence="1">JCM 4646</strain>
    </source>
</reference>
<proteinExistence type="predicted"/>
<protein>
    <submittedName>
        <fullName evidence="1">Uncharacterized protein</fullName>
    </submittedName>
</protein>